<dbReference type="OrthoDB" id="10046138at2759"/>
<keyword evidence="4" id="KW-1185">Reference proteome</keyword>
<sequence length="360" mass="42794">MNQLSTNIIINSNKDIEINIEKIPNYLTKQNKSFKQILHQALSKITTTSSDDTDKREELRKIAILIYRIMLIQSYQLLWAAYLKSGMGQLIISSKIKLSCSTTLSLWPKDIKTMVQSKNMDKTNDTYLKYVNDRLNELEQQLRQNQTELNIKANRFQGYTSSVQKMIETYIEQNLYSIRMEIEHKVQLIHYDYHIHALKLEYFHHNPNKYQEQLMKQICQSKYAQETTEQEYYFLQKLIAYYNSPNQSFDSSPIAHSTLLDSIEDQDIRQELFKQYKSIALQSRESLFATYMKSAEDQRQQYKKKHEEDIKTMYSSKHSLNDTEKLTTMMIHIIDERCQKISERIQCIYKFKVQSILSKS</sequence>
<organism evidence="3 4">
    <name type="scientific">Adineta steineri</name>
    <dbReference type="NCBI Taxonomy" id="433720"/>
    <lineage>
        <taxon>Eukaryota</taxon>
        <taxon>Metazoa</taxon>
        <taxon>Spiralia</taxon>
        <taxon>Gnathifera</taxon>
        <taxon>Rotifera</taxon>
        <taxon>Eurotatoria</taxon>
        <taxon>Bdelloidea</taxon>
        <taxon>Adinetida</taxon>
        <taxon>Adinetidae</taxon>
        <taxon>Adineta</taxon>
    </lineage>
</organism>
<keyword evidence="1" id="KW-0175">Coiled coil</keyword>
<dbReference type="Proteomes" id="UP000663877">
    <property type="component" value="Unassembled WGS sequence"/>
</dbReference>
<accession>A0A816DLU4</accession>
<dbReference type="EMBL" id="CAJNOI010002293">
    <property type="protein sequence ID" value="CAF1468428.1"/>
    <property type="molecule type" value="Genomic_DNA"/>
</dbReference>
<comment type="caution">
    <text evidence="3">The sequence shown here is derived from an EMBL/GenBank/DDBJ whole genome shotgun (WGS) entry which is preliminary data.</text>
</comment>
<evidence type="ECO:0000313" key="3">
    <source>
        <dbReference type="EMBL" id="CAF1635847.1"/>
    </source>
</evidence>
<reference evidence="3" key="1">
    <citation type="submission" date="2021-02" db="EMBL/GenBank/DDBJ databases">
        <authorList>
            <person name="Nowell W R."/>
        </authorList>
    </citation>
    <scope>NUCLEOTIDE SEQUENCE</scope>
</reference>
<dbReference type="Proteomes" id="UP000663832">
    <property type="component" value="Unassembled WGS sequence"/>
</dbReference>
<gene>
    <name evidence="2" type="ORF">BJG266_LOCUS41382</name>
    <name evidence="3" type="ORF">QVE165_LOCUS58400</name>
</gene>
<dbReference type="AlphaFoldDB" id="A0A816DLU4"/>
<name>A0A816DLU4_9BILA</name>
<feature type="coiled-coil region" evidence="1">
    <location>
        <begin position="128"/>
        <end position="155"/>
    </location>
</feature>
<evidence type="ECO:0000313" key="4">
    <source>
        <dbReference type="Proteomes" id="UP000663832"/>
    </source>
</evidence>
<proteinExistence type="predicted"/>
<protein>
    <submittedName>
        <fullName evidence="3">Uncharacterized protein</fullName>
    </submittedName>
</protein>
<evidence type="ECO:0000256" key="1">
    <source>
        <dbReference type="SAM" id="Coils"/>
    </source>
</evidence>
<evidence type="ECO:0000313" key="2">
    <source>
        <dbReference type="EMBL" id="CAF1468428.1"/>
    </source>
</evidence>
<dbReference type="EMBL" id="CAJNOM010002667">
    <property type="protein sequence ID" value="CAF1635847.1"/>
    <property type="molecule type" value="Genomic_DNA"/>
</dbReference>